<keyword evidence="2" id="KW-0812">Transmembrane</keyword>
<evidence type="ECO:0000256" key="2">
    <source>
        <dbReference type="SAM" id="Phobius"/>
    </source>
</evidence>
<keyword evidence="5" id="KW-1185">Reference proteome</keyword>
<dbReference type="FunCoup" id="A0A0Q3H4I1">
    <property type="interactions" value="702"/>
</dbReference>
<reference evidence="3 4" key="1">
    <citation type="journal article" date="2010" name="Nature">
        <title>Genome sequencing and analysis of the model grass Brachypodium distachyon.</title>
        <authorList>
            <consortium name="International Brachypodium Initiative"/>
        </authorList>
    </citation>
    <scope>NUCLEOTIDE SEQUENCE [LARGE SCALE GENOMIC DNA]</scope>
    <source>
        <strain evidence="3 4">Bd21</strain>
    </source>
</reference>
<organism evidence="3">
    <name type="scientific">Brachypodium distachyon</name>
    <name type="common">Purple false brome</name>
    <name type="synonym">Trachynia distachya</name>
    <dbReference type="NCBI Taxonomy" id="15368"/>
    <lineage>
        <taxon>Eukaryota</taxon>
        <taxon>Viridiplantae</taxon>
        <taxon>Streptophyta</taxon>
        <taxon>Embryophyta</taxon>
        <taxon>Tracheophyta</taxon>
        <taxon>Spermatophyta</taxon>
        <taxon>Magnoliopsida</taxon>
        <taxon>Liliopsida</taxon>
        <taxon>Poales</taxon>
        <taxon>Poaceae</taxon>
        <taxon>BOP clade</taxon>
        <taxon>Pooideae</taxon>
        <taxon>Stipodae</taxon>
        <taxon>Brachypodieae</taxon>
        <taxon>Brachypodium</taxon>
    </lineage>
</organism>
<dbReference type="Gramene" id="KQJ83155">
    <property type="protein sequence ID" value="KQJ83155"/>
    <property type="gene ID" value="BRADI_5g13410v3"/>
</dbReference>
<proteinExistence type="predicted"/>
<keyword evidence="2" id="KW-1133">Transmembrane helix</keyword>
<name>A0A0Q3H4I1_BRADI</name>
<evidence type="ECO:0000256" key="1">
    <source>
        <dbReference type="SAM" id="MobiDB-lite"/>
    </source>
</evidence>
<evidence type="ECO:0000313" key="3">
    <source>
        <dbReference type="EMBL" id="KQJ83155.1"/>
    </source>
</evidence>
<protein>
    <submittedName>
        <fullName evidence="3 4">Uncharacterized protein</fullName>
    </submittedName>
</protein>
<keyword evidence="2" id="KW-0472">Membrane</keyword>
<feature type="region of interest" description="Disordered" evidence="1">
    <location>
        <begin position="1"/>
        <end position="20"/>
    </location>
</feature>
<dbReference type="Proteomes" id="UP000008810">
    <property type="component" value="Chromosome 5"/>
</dbReference>
<dbReference type="EnsemblPlants" id="KQJ83155">
    <property type="protein sequence ID" value="KQJ83155"/>
    <property type="gene ID" value="BRADI_5g13410v3"/>
</dbReference>
<dbReference type="EMBL" id="CM000884">
    <property type="protein sequence ID" value="KQJ83155.1"/>
    <property type="molecule type" value="Genomic_DNA"/>
</dbReference>
<feature type="transmembrane region" description="Helical" evidence="2">
    <location>
        <begin position="122"/>
        <end position="144"/>
    </location>
</feature>
<dbReference type="AlphaFoldDB" id="A0A0Q3H4I1"/>
<dbReference type="InParanoid" id="A0A0Q3H4I1"/>
<feature type="transmembrane region" description="Helical" evidence="2">
    <location>
        <begin position="55"/>
        <end position="72"/>
    </location>
</feature>
<gene>
    <name evidence="3" type="ORF">BRADI_5g13410v3</name>
</gene>
<feature type="transmembrane region" description="Helical" evidence="2">
    <location>
        <begin position="78"/>
        <end position="101"/>
    </location>
</feature>
<feature type="transmembrane region" description="Helical" evidence="2">
    <location>
        <begin position="150"/>
        <end position="171"/>
    </location>
</feature>
<evidence type="ECO:0000313" key="4">
    <source>
        <dbReference type="EnsemblPlants" id="KQJ83155"/>
    </source>
</evidence>
<reference evidence="3" key="2">
    <citation type="submission" date="2017-06" db="EMBL/GenBank/DDBJ databases">
        <title>WGS assembly of Brachypodium distachyon.</title>
        <authorList>
            <consortium name="The International Brachypodium Initiative"/>
            <person name="Lucas S."/>
            <person name="Harmon-Smith M."/>
            <person name="Lail K."/>
            <person name="Tice H."/>
            <person name="Grimwood J."/>
            <person name="Bruce D."/>
            <person name="Barry K."/>
            <person name="Shu S."/>
            <person name="Lindquist E."/>
            <person name="Wang M."/>
            <person name="Pitluck S."/>
            <person name="Vogel J.P."/>
            <person name="Garvin D.F."/>
            <person name="Mockler T.C."/>
            <person name="Schmutz J."/>
            <person name="Rokhsar D."/>
            <person name="Bevan M.W."/>
        </authorList>
    </citation>
    <scope>NUCLEOTIDE SEQUENCE</scope>
    <source>
        <strain evidence="3">Bd21</strain>
    </source>
</reference>
<accession>A0A0Q3H4I1</accession>
<evidence type="ECO:0000313" key="5">
    <source>
        <dbReference type="Proteomes" id="UP000008810"/>
    </source>
</evidence>
<sequence length="179" mass="18808">MESDPDMEKQQPLLLQPTAQADGSKTPLPLPLPGAAGCCKCRPCSCSSPTEARTLALVVAASGAAFAVQLVAREEYVLLAVFASQLLSFVVLTSLLALCALPEPEPDQGLARRRRRLAWARAAAGQVLLWSFAMALLASMALWVAQSAPVALGAVLFGLALAVVFACYAELVQSLWAGQ</sequence>
<reference evidence="4" key="3">
    <citation type="submission" date="2018-08" db="UniProtKB">
        <authorList>
            <consortium name="EnsemblPlants"/>
        </authorList>
    </citation>
    <scope>IDENTIFICATION</scope>
    <source>
        <strain evidence="4">cv. Bd21</strain>
    </source>
</reference>